<dbReference type="Gene3D" id="3.30.450.40">
    <property type="match status" value="1"/>
</dbReference>
<dbReference type="InterPro" id="IPR005467">
    <property type="entry name" value="His_kinase_dom"/>
</dbReference>
<keyword evidence="9" id="KW-1185">Reference proteome</keyword>
<dbReference type="Proteomes" id="UP000053611">
    <property type="component" value="Unassembled WGS sequence"/>
</dbReference>
<dbReference type="SMART" id="SM00448">
    <property type="entry name" value="REC"/>
    <property type="match status" value="2"/>
</dbReference>
<feature type="domain" description="Histidine kinase" evidence="5">
    <location>
        <begin position="1296"/>
        <end position="1566"/>
    </location>
</feature>
<dbReference type="GO" id="GO:0000155">
    <property type="term" value="F:phosphorelay sensor kinase activity"/>
    <property type="evidence" value="ECO:0007669"/>
    <property type="project" value="InterPro"/>
</dbReference>
<dbReference type="Gene3D" id="3.30.565.10">
    <property type="entry name" value="Histidine kinase-like ATPase, C-terminal domain"/>
    <property type="match status" value="2"/>
</dbReference>
<feature type="region of interest" description="Disordered" evidence="4">
    <location>
        <begin position="1"/>
        <end position="39"/>
    </location>
</feature>
<evidence type="ECO:0000259" key="5">
    <source>
        <dbReference type="PROSITE" id="PS50109"/>
    </source>
</evidence>
<dbReference type="PROSITE" id="PS50112">
    <property type="entry name" value="PAS"/>
    <property type="match status" value="1"/>
</dbReference>
<evidence type="ECO:0000256" key="2">
    <source>
        <dbReference type="PROSITE-ProRule" id="PRU00169"/>
    </source>
</evidence>
<dbReference type="Pfam" id="PF08448">
    <property type="entry name" value="PAS_4"/>
    <property type="match status" value="1"/>
</dbReference>
<protein>
    <submittedName>
        <fullName evidence="8">Uncharacterized protein</fullName>
    </submittedName>
</protein>
<name>A0A0J0XJB4_9TREE</name>
<dbReference type="CDD" id="cd17574">
    <property type="entry name" value="REC_OmpR"/>
    <property type="match status" value="1"/>
</dbReference>
<dbReference type="Gene3D" id="3.30.450.20">
    <property type="entry name" value="PAS domain"/>
    <property type="match status" value="2"/>
</dbReference>
<dbReference type="PROSITE" id="PS50110">
    <property type="entry name" value="RESPONSE_REGULATORY"/>
    <property type="match status" value="2"/>
</dbReference>
<dbReference type="PRINTS" id="PR00344">
    <property type="entry name" value="BCTRLSENSOR"/>
</dbReference>
<dbReference type="InterPro" id="IPR001789">
    <property type="entry name" value="Sig_transdc_resp-reg_receiver"/>
</dbReference>
<evidence type="ECO:0000259" key="6">
    <source>
        <dbReference type="PROSITE" id="PS50110"/>
    </source>
</evidence>
<feature type="region of interest" description="Disordered" evidence="4">
    <location>
        <begin position="228"/>
        <end position="275"/>
    </location>
</feature>
<feature type="compositionally biased region" description="Basic and acidic residues" evidence="4">
    <location>
        <begin position="245"/>
        <end position="263"/>
    </location>
</feature>
<reference evidence="8 9" key="1">
    <citation type="submission" date="2015-03" db="EMBL/GenBank/DDBJ databases">
        <title>Genomics and transcriptomics of the oil-accumulating basidiomycete yeast T. oleaginosus allow insights into substrate utilization and the diverse evolutionary trajectories of mating systems in fungi.</title>
        <authorList>
            <consortium name="DOE Joint Genome Institute"/>
            <person name="Kourist R."/>
            <person name="Kracht O."/>
            <person name="Bracharz F."/>
            <person name="Lipzen A."/>
            <person name="Nolan M."/>
            <person name="Ohm R."/>
            <person name="Grigoriev I."/>
            <person name="Sun S."/>
            <person name="Heitman J."/>
            <person name="Bruck T."/>
            <person name="Nowrousian M."/>
        </authorList>
    </citation>
    <scope>NUCLEOTIDE SEQUENCE [LARGE SCALE GENOMIC DNA]</scope>
    <source>
        <strain evidence="8 9">IBC0246</strain>
    </source>
</reference>
<organism evidence="8 9">
    <name type="scientific">Cutaneotrichosporon oleaginosum</name>
    <dbReference type="NCBI Taxonomy" id="879819"/>
    <lineage>
        <taxon>Eukaryota</taxon>
        <taxon>Fungi</taxon>
        <taxon>Dikarya</taxon>
        <taxon>Basidiomycota</taxon>
        <taxon>Agaricomycotina</taxon>
        <taxon>Tremellomycetes</taxon>
        <taxon>Trichosporonales</taxon>
        <taxon>Trichosporonaceae</taxon>
        <taxon>Cutaneotrichosporon</taxon>
    </lineage>
</organism>
<feature type="compositionally biased region" description="Low complexity" evidence="4">
    <location>
        <begin position="26"/>
        <end position="38"/>
    </location>
</feature>
<feature type="domain" description="Response regulatory" evidence="6">
    <location>
        <begin position="1022"/>
        <end position="1135"/>
    </location>
</feature>
<dbReference type="PANTHER" id="PTHR43547">
    <property type="entry name" value="TWO-COMPONENT HISTIDINE KINASE"/>
    <property type="match status" value="1"/>
</dbReference>
<dbReference type="SMART" id="SM00387">
    <property type="entry name" value="HATPase_c"/>
    <property type="match status" value="2"/>
</dbReference>
<dbReference type="InterPro" id="IPR036097">
    <property type="entry name" value="HisK_dim/P_sf"/>
</dbReference>
<dbReference type="SUPFAM" id="SSF52172">
    <property type="entry name" value="CheY-like"/>
    <property type="match status" value="3"/>
</dbReference>
<feature type="modified residue" description="4-aspartylphosphate" evidence="2">
    <location>
        <position position="1694"/>
    </location>
</feature>
<feature type="coiled-coil region" evidence="3">
    <location>
        <begin position="1266"/>
        <end position="1293"/>
    </location>
</feature>
<feature type="modified residue" description="4-aspartylphosphate" evidence="2">
    <location>
        <position position="1070"/>
    </location>
</feature>
<feature type="domain" description="PAS" evidence="7">
    <location>
        <begin position="1151"/>
        <end position="1220"/>
    </location>
</feature>
<keyword evidence="1 2" id="KW-0597">Phosphoprotein</keyword>
<feature type="domain" description="Histidine kinase" evidence="5">
    <location>
        <begin position="726"/>
        <end position="946"/>
    </location>
</feature>
<dbReference type="InterPro" id="IPR013656">
    <property type="entry name" value="PAS_4"/>
</dbReference>
<dbReference type="PROSITE" id="PS50109">
    <property type="entry name" value="HIS_KIN"/>
    <property type="match status" value="2"/>
</dbReference>
<evidence type="ECO:0000256" key="4">
    <source>
        <dbReference type="SAM" id="MobiDB-lite"/>
    </source>
</evidence>
<dbReference type="STRING" id="879819.A0A0J0XJB4"/>
<dbReference type="SUPFAM" id="SSF47384">
    <property type="entry name" value="Homodimeric domain of signal transducing histidine kinase"/>
    <property type="match status" value="2"/>
</dbReference>
<dbReference type="CDD" id="cd00130">
    <property type="entry name" value="PAS"/>
    <property type="match status" value="1"/>
</dbReference>
<dbReference type="InterPro" id="IPR003594">
    <property type="entry name" value="HATPase_dom"/>
</dbReference>
<dbReference type="InterPro" id="IPR035965">
    <property type="entry name" value="PAS-like_dom_sf"/>
</dbReference>
<dbReference type="InterPro" id="IPR036890">
    <property type="entry name" value="HATPase_C_sf"/>
</dbReference>
<evidence type="ECO:0000256" key="1">
    <source>
        <dbReference type="ARBA" id="ARBA00022553"/>
    </source>
</evidence>
<dbReference type="SMART" id="SM00091">
    <property type="entry name" value="PAS"/>
    <property type="match status" value="1"/>
</dbReference>
<dbReference type="SUPFAM" id="SSF55781">
    <property type="entry name" value="GAF domain-like"/>
    <property type="match status" value="1"/>
</dbReference>
<feature type="compositionally biased region" description="Basic and acidic residues" evidence="4">
    <location>
        <begin position="12"/>
        <end position="25"/>
    </location>
</feature>
<dbReference type="Pfam" id="PF00072">
    <property type="entry name" value="Response_reg"/>
    <property type="match status" value="2"/>
</dbReference>
<feature type="region of interest" description="Disordered" evidence="4">
    <location>
        <begin position="1632"/>
        <end position="1667"/>
    </location>
</feature>
<dbReference type="InterPro" id="IPR000014">
    <property type="entry name" value="PAS"/>
</dbReference>
<keyword evidence="3" id="KW-0175">Coiled coil</keyword>
<dbReference type="Pfam" id="PF02518">
    <property type="entry name" value="HATPase_c"/>
    <property type="match status" value="2"/>
</dbReference>
<dbReference type="SUPFAM" id="SSF55785">
    <property type="entry name" value="PYP-like sensor domain (PAS domain)"/>
    <property type="match status" value="1"/>
</dbReference>
<dbReference type="OrthoDB" id="60033at2759"/>
<dbReference type="Pfam" id="PF00512">
    <property type="entry name" value="HisKA"/>
    <property type="match status" value="1"/>
</dbReference>
<dbReference type="InterPro" id="IPR003661">
    <property type="entry name" value="HisK_dim/P_dom"/>
</dbReference>
<dbReference type="Gene3D" id="1.10.287.130">
    <property type="match status" value="2"/>
</dbReference>
<evidence type="ECO:0000256" key="3">
    <source>
        <dbReference type="SAM" id="Coils"/>
    </source>
</evidence>
<dbReference type="PANTHER" id="PTHR43547:SF2">
    <property type="entry name" value="HYBRID SIGNAL TRANSDUCTION HISTIDINE KINASE C"/>
    <property type="match status" value="1"/>
</dbReference>
<evidence type="ECO:0000313" key="9">
    <source>
        <dbReference type="Proteomes" id="UP000053611"/>
    </source>
</evidence>
<evidence type="ECO:0000313" key="8">
    <source>
        <dbReference type="EMBL" id="KLT41168.1"/>
    </source>
</evidence>
<sequence>MTGIVLSGAESAVDRMRPPEFDDSHSTTPNPSSSSAHHSPFEALQNAGVDTANLPIDFLNSYPYPAFVLISAAPDANHFPPPTWARTKFSFLKPLEPVWANREWKRLACSSALLDGLSVEEARRLAIWLGSSQPEREKAEVDLDDPGGSHDDAVAAPSAEASLTLTFAFGEKRVALLLSKTHLSLYQLVGGQRSLSPAHVYAVVTATPLNSPTVPDRSDRGLSTMSRATTAAADGDPPPPPPRGRPREASREEERRGPRKDDVYANNDGDDAVRANHWDPARPLYVFRDGSVVHGPLPDRTEQGKVSDVVALLESTDWSATPLGRRESWSSSLHNSVNTAMACPLPVAVWWGKEFTLIYNQLYADKIYDHPEAFGRSGPQSWAELWRYLGSLSDVVLTGTTVLKEDELFLEKTRHCPRLREAYYSQLWAPLKDATGEYAGLYFTLHDTTLRVLAERRTTVLRDLAERAYTARSIKEFNETLLDTLEANPRDAPFALIFHVESTTSNIQPRSVGSRANSLRGPPTSTARLRYGGGVGVPDGHVSAPQTCTVELLPGEQPTSEMMASAFTTLEISPSEAGQPASKPNYTPMRRGIFRSDATHESSSVKIEPAPADEWPLAEALRARRPIIVRDCSRIIKGYSVRVWEELPTSAIVIPITSADGGLPRAVLVLGLSSCLSFDIEYQAFLRALRLQLSINLAAARYYQEEAKRMEELAELERAKKLLFANVSHELVTPLSLVAGPLDDVVAELPAGRLRDGLKMARRNVQRLSRLVGMLMDLSSLEAGHMASSFRHVNLGEVTRNVAAMFKQAADAARLNYVVDCDMENREVYLDRDKYEKILFTLIGNALRFTRKGTIRVTVNYEDGTAIVAVADTGVGIPAKSLAFGDKYPTDDTAIHTHGGSGITLLFTRKLVELHQGTFNVDSCTAEESPDGSHGTRFTVTFPLGYEHLPPGAVETPHSSAGTPLQQFHQSVLDAMSRAHWGWTSIPKEDLFHSPSSAASSPSDRNARGIDPSTVYFDSTDVVLLVDSLPDTRRYMRAIFAPFCKVIEASDGHEALEKVKEHHPNLVIADVMLPKISGFELLTELRRGTPEQQMVPIILLTSMEDARADGAFGADDYMPKPFNARELIARAHMQLQLGKKRRALESAFDLRTNELRLLTEYSPVGIFRCSEDGYVHYANQKWHEISGYPQTQPITNWGDYVQEDHQEHVSQIWRQYIGKQAVHETAEYQWKNGRWCATTVIRVNRDDAPAHIIGCTVDITERKTNERMQREQVLEAEQRRAAAEEARRQQELLIDITSHEIRNPISSLMQCASLVKSNLLALQEQMQRAVDDETVFHPTDQLLVTMGEDLEALDSIYQCGLTQERISNDVLSLGKIQLDMLQMYDTETNICKEAQKAIFVFQNEARMKRLDLSLNIGPGFERLGVERIMTDPVRLGQVVTNLLSNAIRFTSNSPVRRVELRVDLGVDPPVDGCAMPPPSDRKISEDTQLYLFVSVVDTGPGLTPSELEVLFQRFRQASPETHTVYGGSGLGLFVCRKLTERMGGHIDVVSEHGRGSEFRFYIRTRPCLTTQAPEPENASNEIAGPFKPHILIVEDNLINRTVLMRQLQHVGLTVESASNGLEALERLRASQRWSRRTNGASPSLPAPHASPVHSSALGKGKGKARDKGHRRAISAAAHTVNEAAPKRFDCVLMDLEMPVMDGYTSVRLLRADEAAGLLAPTNVVALTGNARQAQVPEAMADFTDVVVKPYRLDDLLRTIDDSIRTHAGEPRSSGESARSWISGASADADTAQHISRIITPQAQSV</sequence>
<dbReference type="InterPro" id="IPR029016">
    <property type="entry name" value="GAF-like_dom_sf"/>
</dbReference>
<dbReference type="Gene3D" id="3.40.50.2300">
    <property type="match status" value="2"/>
</dbReference>
<dbReference type="EMBL" id="KQ087222">
    <property type="protein sequence ID" value="KLT41168.1"/>
    <property type="molecule type" value="Genomic_DNA"/>
</dbReference>
<dbReference type="InterPro" id="IPR011006">
    <property type="entry name" value="CheY-like_superfamily"/>
</dbReference>
<dbReference type="InterPro" id="IPR004358">
    <property type="entry name" value="Sig_transdc_His_kin-like_C"/>
</dbReference>
<proteinExistence type="predicted"/>
<feature type="compositionally biased region" description="Low complexity" evidence="4">
    <location>
        <begin position="1640"/>
        <end position="1657"/>
    </location>
</feature>
<dbReference type="CDD" id="cd17546">
    <property type="entry name" value="REC_hyHK_CKI1_RcsC-like"/>
    <property type="match status" value="1"/>
</dbReference>
<dbReference type="NCBIfam" id="TIGR00229">
    <property type="entry name" value="sensory_box"/>
    <property type="match status" value="1"/>
</dbReference>
<feature type="domain" description="Response regulatory" evidence="6">
    <location>
        <begin position="1589"/>
        <end position="1763"/>
    </location>
</feature>
<evidence type="ECO:0000259" key="7">
    <source>
        <dbReference type="PROSITE" id="PS50112"/>
    </source>
</evidence>
<gene>
    <name evidence="8" type="ORF">CC85DRAFT_127465</name>
</gene>
<dbReference type="CDD" id="cd00082">
    <property type="entry name" value="HisKA"/>
    <property type="match status" value="2"/>
</dbReference>
<dbReference type="SUPFAM" id="SSF55874">
    <property type="entry name" value="ATPase domain of HSP90 chaperone/DNA topoisomerase II/histidine kinase"/>
    <property type="match status" value="2"/>
</dbReference>
<accession>A0A0J0XJB4</accession>
<dbReference type="SMART" id="SM00388">
    <property type="entry name" value="HisKA"/>
    <property type="match status" value="2"/>
</dbReference>